<organism evidence="2 6">
    <name type="scientific">Lodderomyces elongisporus (strain ATCC 11503 / CBS 2605 / JCM 1781 / NBRC 1676 / NRRL YB-4239)</name>
    <name type="common">Yeast</name>
    <name type="synonym">Saccharomyces elongisporus</name>
    <dbReference type="NCBI Taxonomy" id="379508"/>
    <lineage>
        <taxon>Eukaryota</taxon>
        <taxon>Fungi</taxon>
        <taxon>Dikarya</taxon>
        <taxon>Ascomycota</taxon>
        <taxon>Saccharomycotina</taxon>
        <taxon>Pichiomycetes</taxon>
        <taxon>Debaryomycetaceae</taxon>
        <taxon>Candida/Lodderomyces clade</taxon>
        <taxon>Lodderomyces</taxon>
    </lineage>
</organism>
<protein>
    <submittedName>
        <fullName evidence="2">Uncharacterized protein</fullName>
    </submittedName>
</protein>
<evidence type="ECO:0000313" key="2">
    <source>
        <dbReference type="EMBL" id="EDK47447.1"/>
    </source>
</evidence>
<sequence length="152" mass="17085">MKFVQLFFAIATLFATLNAIFFGYPNKTDGSIIFGLHDKREEAKPVPLPKREIKTGTASYRYGTGKRDTYPLPAWIPLEYLDGVVNSYLNHTIPRGKAGFDKVLEILHINATLASELYLFPNQTAIAWAGEVAIIRAIEREYAETHPAPKPF</sequence>
<dbReference type="InParanoid" id="A5E7N9"/>
<dbReference type="KEGG" id="lel:PVL30_004392"/>
<proteinExistence type="predicted"/>
<dbReference type="RefSeq" id="XP_001523089.1">
    <property type="nucleotide sequence ID" value="XM_001523039.1"/>
</dbReference>
<dbReference type="EMBL" id="CH981534">
    <property type="protein sequence ID" value="EDK47447.1"/>
    <property type="molecule type" value="Genomic_DNA"/>
</dbReference>
<gene>
    <name evidence="2" type="ORF">LELG_05628</name>
    <name evidence="3" type="ORF">LELG_05630</name>
    <name evidence="4" type="ORF">LELG_05632</name>
    <name evidence="5" type="ORF">LELG_05635</name>
</gene>
<dbReference type="KEGG" id="lel:PVL30_004386"/>
<dbReference type="VEuPathDB" id="FungiDB:LELG_05635"/>
<dbReference type="VEuPathDB" id="FungiDB:LELG_05628"/>
<dbReference type="EMBL" id="CH981534">
    <property type="protein sequence ID" value="EDK47454.1"/>
    <property type="molecule type" value="Genomic_DNA"/>
</dbReference>
<dbReference type="KEGG" id="lel:PVL30_004384"/>
<dbReference type="AlphaFoldDB" id="A5E7N9"/>
<feature type="chain" id="PRO_5007635340" evidence="1">
    <location>
        <begin position="20"/>
        <end position="152"/>
    </location>
</feature>
<dbReference type="VEuPathDB" id="FungiDB:LELG_05630"/>
<dbReference type="GeneID" id="5230173"/>
<dbReference type="VEuPathDB" id="FungiDB:LELG_05632"/>
<dbReference type="GeneID" id="5230166"/>
<dbReference type="RefSeq" id="XP_001523086.1">
    <property type="nucleotide sequence ID" value="XM_001523036.1"/>
</dbReference>
<dbReference type="EMBL" id="CH981534">
    <property type="protein sequence ID" value="EDK47449.1"/>
    <property type="molecule type" value="Genomic_DNA"/>
</dbReference>
<evidence type="ECO:0000313" key="4">
    <source>
        <dbReference type="EMBL" id="EDK47451.1"/>
    </source>
</evidence>
<accession>A5E7N9</accession>
<dbReference type="HOGENOM" id="CLU_1722709_0_0_1"/>
<reference evidence="2" key="1">
    <citation type="submission" date="2006-07" db="EMBL/GenBank/DDBJ databases">
        <title>The genome sequence of Lodderomyces elongisporus.</title>
        <authorList>
            <consortium name="The Broad Institute Genome Sequencing Platform"/>
            <person name="Birren B."/>
            <person name="Lander E."/>
            <person name="Galagan J."/>
            <person name="Nusbaum C."/>
            <person name="Devon K."/>
            <person name="Cuomo C."/>
            <person name="Jaffe D."/>
            <person name="Butler J."/>
            <person name="Alvarez P."/>
            <person name="Gnerre S."/>
            <person name="Grabherr M."/>
            <person name="Kleber M."/>
            <person name="Mauceli E."/>
            <person name="Brockman W."/>
            <person name="MacCallum I.A."/>
            <person name="Rounsley S."/>
            <person name="Young S."/>
            <person name="LaButti K."/>
            <person name="Pushparaj V."/>
            <person name="DeCaprio D."/>
            <person name="Crawford M."/>
            <person name="Koehrsen M."/>
            <person name="Engels R."/>
            <person name="Montgomery P."/>
            <person name="Pearson M."/>
            <person name="Howarth C."/>
            <person name="Larson L."/>
            <person name="Luoma S."/>
            <person name="White J."/>
            <person name="Kodira C."/>
            <person name="Zeng Q."/>
            <person name="Yandava C."/>
            <person name="Alvarado L."/>
            <person name="O'leary S."/>
            <person name="Kurtzman C."/>
            <person name="Reedy J."/>
            <person name="Heitman J."/>
        </authorList>
    </citation>
    <scope>NUCLEOTIDE SEQUENCE</scope>
    <source>
        <strain evidence="2">NRRL YB-4239</strain>
    </source>
</reference>
<dbReference type="GeneID" id="5230291"/>
<name>A5E7N9_LODEL</name>
<evidence type="ECO:0000313" key="3">
    <source>
        <dbReference type="EMBL" id="EDK47449.1"/>
    </source>
</evidence>
<dbReference type="GeneID" id="5230296"/>
<dbReference type="RefSeq" id="XP_001523082.1">
    <property type="nucleotide sequence ID" value="XM_001523032.1"/>
</dbReference>
<evidence type="ECO:0000313" key="6">
    <source>
        <dbReference type="Proteomes" id="UP000001996"/>
    </source>
</evidence>
<reference evidence="2 6" key="2">
    <citation type="journal article" date="2009" name="Nature">
        <title>Evolution of pathogenicity and sexual reproduction in eight Candida genomes.</title>
        <authorList>
            <person name="Butler G."/>
            <person name="Rasmussen M.D."/>
            <person name="Lin M.F."/>
            <person name="Santos M.A."/>
            <person name="Sakthikumar S."/>
            <person name="Munro C.A."/>
            <person name="Rheinbay E."/>
            <person name="Grabherr M."/>
            <person name="Forche A."/>
            <person name="Reedy J.L."/>
            <person name="Agrafioti I."/>
            <person name="Arnaud M.B."/>
            <person name="Bates S."/>
            <person name="Brown A.J."/>
            <person name="Brunke S."/>
            <person name="Costanzo M.C."/>
            <person name="Fitzpatrick D.A."/>
            <person name="de Groot P.W."/>
            <person name="Harris D."/>
            <person name="Hoyer L.L."/>
            <person name="Hube B."/>
            <person name="Klis F.M."/>
            <person name="Kodira C."/>
            <person name="Lennard N."/>
            <person name="Logue M.E."/>
            <person name="Martin R."/>
            <person name="Neiman A.M."/>
            <person name="Nikolaou E."/>
            <person name="Quail M.A."/>
            <person name="Quinn J."/>
            <person name="Santos M.C."/>
            <person name="Schmitzberger F.F."/>
            <person name="Sherlock G."/>
            <person name="Shah P."/>
            <person name="Silverstein K.A."/>
            <person name="Skrzypek M.S."/>
            <person name="Soll D."/>
            <person name="Staggs R."/>
            <person name="Stansfield I."/>
            <person name="Stumpf M.P."/>
            <person name="Sudbery P.E."/>
            <person name="Srikantha T."/>
            <person name="Zeng Q."/>
            <person name="Berman J."/>
            <person name="Berriman M."/>
            <person name="Heitman J."/>
            <person name="Gow N.A."/>
            <person name="Lorenz M.C."/>
            <person name="Birren B.W."/>
            <person name="Kellis M."/>
            <person name="Cuomo C.A."/>
        </authorList>
    </citation>
    <scope>NUCLEOTIDE SEQUENCE [LARGE SCALE GENOMIC DNA]</scope>
    <source>
        <strain evidence="6">ATCC 11503 / BCRC 21390 / CBS 2605 / JCM 1781 / NBRC 1676 / NRRL YB-4239</strain>
        <strain evidence="2">NRRL YB-4239</strain>
    </source>
</reference>
<keyword evidence="6" id="KW-1185">Reference proteome</keyword>
<dbReference type="RefSeq" id="XP_001523084.1">
    <property type="nucleotide sequence ID" value="XM_001523034.1"/>
</dbReference>
<dbReference type="EMBL" id="CH981534">
    <property type="protein sequence ID" value="EDK47451.1"/>
    <property type="molecule type" value="Genomic_DNA"/>
</dbReference>
<evidence type="ECO:0000256" key="1">
    <source>
        <dbReference type="SAM" id="SignalP"/>
    </source>
</evidence>
<keyword evidence="1" id="KW-0732">Signal</keyword>
<dbReference type="Proteomes" id="UP000001996">
    <property type="component" value="Unassembled WGS sequence"/>
</dbReference>
<feature type="signal peptide" evidence="1">
    <location>
        <begin position="1"/>
        <end position="19"/>
    </location>
</feature>
<dbReference type="KEGG" id="lel:PVL30_004394"/>
<evidence type="ECO:0000313" key="5">
    <source>
        <dbReference type="EMBL" id="EDK47454.1"/>
    </source>
</evidence>